<keyword evidence="1" id="KW-0676">Redox-active center</keyword>
<gene>
    <name evidence="3" type="ORF">ACFFVB_05375</name>
</gene>
<dbReference type="PROSITE" id="PS00194">
    <property type="entry name" value="THIOREDOXIN_1"/>
    <property type="match status" value="1"/>
</dbReference>
<evidence type="ECO:0000256" key="1">
    <source>
        <dbReference type="ARBA" id="ARBA00023284"/>
    </source>
</evidence>
<reference evidence="3 4" key="1">
    <citation type="submission" date="2024-09" db="EMBL/GenBank/DDBJ databases">
        <authorList>
            <person name="Sun Q."/>
            <person name="Mori K."/>
        </authorList>
    </citation>
    <scope>NUCLEOTIDE SEQUENCE [LARGE SCALE GENOMIC DNA]</scope>
    <source>
        <strain evidence="3 4">CECT 8286</strain>
    </source>
</reference>
<name>A0ABV5EZE3_9FLAO</name>
<dbReference type="Proteomes" id="UP001589605">
    <property type="component" value="Unassembled WGS sequence"/>
</dbReference>
<dbReference type="PROSITE" id="PS51257">
    <property type="entry name" value="PROKAR_LIPOPROTEIN"/>
    <property type="match status" value="1"/>
</dbReference>
<dbReference type="InterPro" id="IPR013766">
    <property type="entry name" value="Thioredoxin_domain"/>
</dbReference>
<dbReference type="InterPro" id="IPR036249">
    <property type="entry name" value="Thioredoxin-like_sf"/>
</dbReference>
<dbReference type="PROSITE" id="PS51352">
    <property type="entry name" value="THIOREDOXIN_2"/>
    <property type="match status" value="1"/>
</dbReference>
<evidence type="ECO:0000313" key="4">
    <source>
        <dbReference type="Proteomes" id="UP001589605"/>
    </source>
</evidence>
<comment type="caution">
    <text evidence="3">The sequence shown here is derived from an EMBL/GenBank/DDBJ whole genome shotgun (WGS) entry which is preliminary data.</text>
</comment>
<dbReference type="SUPFAM" id="SSF52833">
    <property type="entry name" value="Thioredoxin-like"/>
    <property type="match status" value="1"/>
</dbReference>
<proteinExistence type="predicted"/>
<dbReference type="InterPro" id="IPR000866">
    <property type="entry name" value="AhpC/TSA"/>
</dbReference>
<evidence type="ECO:0000259" key="2">
    <source>
        <dbReference type="PROSITE" id="PS51352"/>
    </source>
</evidence>
<dbReference type="PANTHER" id="PTHR42852">
    <property type="entry name" value="THIOL:DISULFIDE INTERCHANGE PROTEIN DSBE"/>
    <property type="match status" value="1"/>
</dbReference>
<sequence>MKTNIRILILALLLTPLFYGCVDKKSKSETKTTQNLNDSIPVYDFEDLEPLLYTNSDKIQIVNFWAMWCAPCVKELPIIQKYAENNPNVEITLVSLDFPRGIETKLKPFLKDKGIYLKVVLLDDPDSNTWIDKINPNWSGSIPFTILFNNDKRSFHERDFESLEDLETEIHNTFNN</sequence>
<protein>
    <submittedName>
        <fullName evidence="3">TlpA family protein disulfide reductase</fullName>
    </submittedName>
</protein>
<organism evidence="3 4">
    <name type="scientific">Formosa undariae</name>
    <dbReference type="NCBI Taxonomy" id="1325436"/>
    <lineage>
        <taxon>Bacteria</taxon>
        <taxon>Pseudomonadati</taxon>
        <taxon>Bacteroidota</taxon>
        <taxon>Flavobacteriia</taxon>
        <taxon>Flavobacteriales</taxon>
        <taxon>Flavobacteriaceae</taxon>
        <taxon>Formosa</taxon>
    </lineage>
</organism>
<dbReference type="RefSeq" id="WP_382381689.1">
    <property type="nucleotide sequence ID" value="NZ_JBHMEZ010000003.1"/>
</dbReference>
<dbReference type="PANTHER" id="PTHR42852:SF13">
    <property type="entry name" value="PROTEIN DIPZ"/>
    <property type="match status" value="1"/>
</dbReference>
<accession>A0ABV5EZE3</accession>
<dbReference type="EMBL" id="JBHMEZ010000003">
    <property type="protein sequence ID" value="MFB9052505.1"/>
    <property type="molecule type" value="Genomic_DNA"/>
</dbReference>
<feature type="domain" description="Thioredoxin" evidence="2">
    <location>
        <begin position="22"/>
        <end position="171"/>
    </location>
</feature>
<keyword evidence="4" id="KW-1185">Reference proteome</keyword>
<dbReference type="CDD" id="cd02966">
    <property type="entry name" value="TlpA_like_family"/>
    <property type="match status" value="1"/>
</dbReference>
<dbReference type="InterPro" id="IPR050553">
    <property type="entry name" value="Thioredoxin_ResA/DsbE_sf"/>
</dbReference>
<dbReference type="InterPro" id="IPR017937">
    <property type="entry name" value="Thioredoxin_CS"/>
</dbReference>
<dbReference type="Gene3D" id="3.40.30.10">
    <property type="entry name" value="Glutaredoxin"/>
    <property type="match status" value="1"/>
</dbReference>
<evidence type="ECO:0000313" key="3">
    <source>
        <dbReference type="EMBL" id="MFB9052505.1"/>
    </source>
</evidence>
<dbReference type="Pfam" id="PF00578">
    <property type="entry name" value="AhpC-TSA"/>
    <property type="match status" value="1"/>
</dbReference>